<dbReference type="SUPFAM" id="SSF53807">
    <property type="entry name" value="Helical backbone' metal receptor"/>
    <property type="match status" value="1"/>
</dbReference>
<feature type="signal peptide" evidence="6">
    <location>
        <begin position="1"/>
        <end position="24"/>
    </location>
</feature>
<reference evidence="8 9" key="1">
    <citation type="submission" date="2020-08" db="EMBL/GenBank/DDBJ databases">
        <title>Genomic Encyclopedia of Type Strains, Phase IV (KMG-IV): sequencing the most valuable type-strain genomes for metagenomic binning, comparative biology and taxonomic classification.</title>
        <authorList>
            <person name="Goeker M."/>
        </authorList>
    </citation>
    <scope>NUCLEOTIDE SEQUENCE [LARGE SCALE GENOMIC DNA]</scope>
    <source>
        <strain evidence="8 9">DSM 29514</strain>
    </source>
</reference>
<gene>
    <name evidence="8" type="ORF">GGQ72_002368</name>
</gene>
<keyword evidence="4" id="KW-0410">Iron transport</keyword>
<keyword evidence="9" id="KW-1185">Reference proteome</keyword>
<keyword evidence="4" id="KW-0406">Ion transport</keyword>
<dbReference type="Pfam" id="PF01497">
    <property type="entry name" value="Peripla_BP_2"/>
    <property type="match status" value="1"/>
</dbReference>
<accession>A0A7W6LIR3</accession>
<protein>
    <submittedName>
        <fullName evidence="8">Iron complex transport system substrate-binding protein</fullName>
    </submittedName>
</protein>
<dbReference type="AlphaFoldDB" id="A0A7W6LIR3"/>
<keyword evidence="3" id="KW-0813">Transport</keyword>
<sequence length="304" mass="32580">MLLSTVRKFALSAALALGASQALAADITIRHAQGETKLAETPKKVVTFDLAALDTMDALGVPVAGVPKALMPDYLQKYVIGPVPKVGTLFEPDYEAIAELQPDLIIVTARSASKFKELSAIAPTVDLSVDGNDFLKQSEANIRTLAKVFNKESEANRLIEKLNSSTAELKQKTKNAGKGLLVLTTGGKMSTYGPGSRFGVLFSDYGMTPADATIKADNHGQPISYEYILEKNPDWLFVIDRDASIGNKGEAASKLLDNDIVRRTTAWQKGHVVYLDGLSLYVVGGGLTALQNTVDQLNTALAKP</sequence>
<evidence type="ECO:0000256" key="4">
    <source>
        <dbReference type="ARBA" id="ARBA00022496"/>
    </source>
</evidence>
<evidence type="ECO:0000313" key="8">
    <source>
        <dbReference type="EMBL" id="MBB4143816.1"/>
    </source>
</evidence>
<dbReference type="EMBL" id="JACIEC010000002">
    <property type="protein sequence ID" value="MBB4143816.1"/>
    <property type="molecule type" value="Genomic_DNA"/>
</dbReference>
<evidence type="ECO:0000256" key="2">
    <source>
        <dbReference type="ARBA" id="ARBA00008814"/>
    </source>
</evidence>
<dbReference type="Gene3D" id="3.40.50.1980">
    <property type="entry name" value="Nitrogenase molybdenum iron protein domain"/>
    <property type="match status" value="2"/>
</dbReference>
<evidence type="ECO:0000256" key="3">
    <source>
        <dbReference type="ARBA" id="ARBA00022448"/>
    </source>
</evidence>
<evidence type="ECO:0000256" key="1">
    <source>
        <dbReference type="ARBA" id="ARBA00004196"/>
    </source>
</evidence>
<evidence type="ECO:0000313" key="9">
    <source>
        <dbReference type="Proteomes" id="UP000519897"/>
    </source>
</evidence>
<comment type="caution">
    <text evidence="8">The sequence shown here is derived from an EMBL/GenBank/DDBJ whole genome shotgun (WGS) entry which is preliminary data.</text>
</comment>
<dbReference type="PROSITE" id="PS50983">
    <property type="entry name" value="FE_B12_PBP"/>
    <property type="match status" value="1"/>
</dbReference>
<keyword evidence="4" id="KW-0408">Iron</keyword>
<feature type="chain" id="PRO_5031182568" evidence="6">
    <location>
        <begin position="25"/>
        <end position="304"/>
    </location>
</feature>
<dbReference type="PANTHER" id="PTHR30532">
    <property type="entry name" value="IRON III DICITRATE-BINDING PERIPLASMIC PROTEIN"/>
    <property type="match status" value="1"/>
</dbReference>
<dbReference type="InterPro" id="IPR002491">
    <property type="entry name" value="ABC_transptr_periplasmic_BD"/>
</dbReference>
<evidence type="ECO:0000256" key="6">
    <source>
        <dbReference type="SAM" id="SignalP"/>
    </source>
</evidence>
<evidence type="ECO:0000256" key="5">
    <source>
        <dbReference type="ARBA" id="ARBA00022729"/>
    </source>
</evidence>
<dbReference type="PANTHER" id="PTHR30532:SF28">
    <property type="entry name" value="PETROBACTIN-BINDING PROTEIN YCLQ"/>
    <property type="match status" value="1"/>
</dbReference>
<dbReference type="Proteomes" id="UP000519897">
    <property type="component" value="Unassembled WGS sequence"/>
</dbReference>
<evidence type="ECO:0000259" key="7">
    <source>
        <dbReference type="PROSITE" id="PS50983"/>
    </source>
</evidence>
<proteinExistence type="inferred from homology"/>
<name>A0A7W6LIR3_9HYPH</name>
<feature type="domain" description="Fe/B12 periplasmic-binding" evidence="7">
    <location>
        <begin position="44"/>
        <end position="304"/>
    </location>
</feature>
<organism evidence="8 9">
    <name type="scientific">Rhizobium rhizoryzae</name>
    <dbReference type="NCBI Taxonomy" id="451876"/>
    <lineage>
        <taxon>Bacteria</taxon>
        <taxon>Pseudomonadati</taxon>
        <taxon>Pseudomonadota</taxon>
        <taxon>Alphaproteobacteria</taxon>
        <taxon>Hyphomicrobiales</taxon>
        <taxon>Rhizobiaceae</taxon>
        <taxon>Rhizobium/Agrobacterium group</taxon>
        <taxon>Rhizobium</taxon>
    </lineage>
</organism>
<dbReference type="GO" id="GO:0030288">
    <property type="term" value="C:outer membrane-bounded periplasmic space"/>
    <property type="evidence" value="ECO:0007669"/>
    <property type="project" value="TreeGrafter"/>
</dbReference>
<dbReference type="RefSeq" id="WP_062555556.1">
    <property type="nucleotide sequence ID" value="NZ_CP049250.1"/>
</dbReference>
<keyword evidence="5 6" id="KW-0732">Signal</keyword>
<comment type="subcellular location">
    <subcellularLocation>
        <location evidence="1">Cell envelope</location>
    </subcellularLocation>
</comment>
<dbReference type="InterPro" id="IPR051313">
    <property type="entry name" value="Bact_iron-sidero_bind"/>
</dbReference>
<dbReference type="CDD" id="cd01140">
    <property type="entry name" value="FatB"/>
    <property type="match status" value="1"/>
</dbReference>
<comment type="similarity">
    <text evidence="2">Belongs to the bacterial solute-binding protein 8 family.</text>
</comment>
<dbReference type="InterPro" id="IPR033870">
    <property type="entry name" value="FatB"/>
</dbReference>
<dbReference type="GO" id="GO:1901678">
    <property type="term" value="P:iron coordination entity transport"/>
    <property type="evidence" value="ECO:0007669"/>
    <property type="project" value="UniProtKB-ARBA"/>
</dbReference>